<reference evidence="1 2" key="2">
    <citation type="journal article" date="2022" name="Mol. Ecol. Resour.">
        <title>The genomes of chicory, endive, great burdock and yacon provide insights into Asteraceae paleo-polyploidization history and plant inulin production.</title>
        <authorList>
            <person name="Fan W."/>
            <person name="Wang S."/>
            <person name="Wang H."/>
            <person name="Wang A."/>
            <person name="Jiang F."/>
            <person name="Liu H."/>
            <person name="Zhao H."/>
            <person name="Xu D."/>
            <person name="Zhang Y."/>
        </authorList>
    </citation>
    <scope>NUCLEOTIDE SEQUENCE [LARGE SCALE GENOMIC DNA]</scope>
    <source>
        <strain evidence="2">cv. Yunnan</strain>
        <tissue evidence="1">Leaves</tissue>
    </source>
</reference>
<dbReference type="EMBL" id="CM042021">
    <property type="protein sequence ID" value="KAI3819781.1"/>
    <property type="molecule type" value="Genomic_DNA"/>
</dbReference>
<evidence type="ECO:0000313" key="1">
    <source>
        <dbReference type="EMBL" id="KAI3819781.1"/>
    </source>
</evidence>
<name>A0ACB9JJB0_9ASTR</name>
<protein>
    <submittedName>
        <fullName evidence="1">Uncharacterized protein</fullName>
    </submittedName>
</protein>
<evidence type="ECO:0000313" key="2">
    <source>
        <dbReference type="Proteomes" id="UP001056120"/>
    </source>
</evidence>
<dbReference type="Proteomes" id="UP001056120">
    <property type="component" value="Linkage Group LG04"/>
</dbReference>
<proteinExistence type="predicted"/>
<sequence length="106" mass="10598">MKAWSAMGFGSICGSGRRCLKGAKAPVAGAVFGAGACSRAGAGFGADGVVEGARFGGGKAMGAGVGANVTVVGARVEADRRILGEHSEEDTWYTSKDEDLLSDARS</sequence>
<keyword evidence="2" id="KW-1185">Reference proteome</keyword>
<reference evidence="2" key="1">
    <citation type="journal article" date="2022" name="Mol. Ecol. Resour.">
        <title>The genomes of chicory, endive, great burdock and yacon provide insights into Asteraceae palaeo-polyploidization history and plant inulin production.</title>
        <authorList>
            <person name="Fan W."/>
            <person name="Wang S."/>
            <person name="Wang H."/>
            <person name="Wang A."/>
            <person name="Jiang F."/>
            <person name="Liu H."/>
            <person name="Zhao H."/>
            <person name="Xu D."/>
            <person name="Zhang Y."/>
        </authorList>
    </citation>
    <scope>NUCLEOTIDE SEQUENCE [LARGE SCALE GENOMIC DNA]</scope>
    <source>
        <strain evidence="2">cv. Yunnan</strain>
    </source>
</reference>
<organism evidence="1 2">
    <name type="scientific">Smallanthus sonchifolius</name>
    <dbReference type="NCBI Taxonomy" id="185202"/>
    <lineage>
        <taxon>Eukaryota</taxon>
        <taxon>Viridiplantae</taxon>
        <taxon>Streptophyta</taxon>
        <taxon>Embryophyta</taxon>
        <taxon>Tracheophyta</taxon>
        <taxon>Spermatophyta</taxon>
        <taxon>Magnoliopsida</taxon>
        <taxon>eudicotyledons</taxon>
        <taxon>Gunneridae</taxon>
        <taxon>Pentapetalae</taxon>
        <taxon>asterids</taxon>
        <taxon>campanulids</taxon>
        <taxon>Asterales</taxon>
        <taxon>Asteraceae</taxon>
        <taxon>Asteroideae</taxon>
        <taxon>Heliantheae alliance</taxon>
        <taxon>Millerieae</taxon>
        <taxon>Smallanthus</taxon>
    </lineage>
</organism>
<gene>
    <name evidence="1" type="ORF">L1987_13631</name>
</gene>
<accession>A0ACB9JJB0</accession>
<comment type="caution">
    <text evidence="1">The sequence shown here is derived from an EMBL/GenBank/DDBJ whole genome shotgun (WGS) entry which is preliminary data.</text>
</comment>